<evidence type="ECO:0000313" key="2">
    <source>
        <dbReference type="EMBL" id="KAJ1526037.1"/>
    </source>
</evidence>
<reference evidence="2" key="1">
    <citation type="submission" date="2022-12" db="EMBL/GenBank/DDBJ databases">
        <title>Chromosome-level genome assembly of the bean flower thrips Megalurothrips usitatus.</title>
        <authorList>
            <person name="Ma L."/>
            <person name="Liu Q."/>
            <person name="Li H."/>
            <person name="Cai W."/>
        </authorList>
    </citation>
    <scope>NUCLEOTIDE SEQUENCE</scope>
    <source>
        <strain evidence="2">Cailab_2022a</strain>
    </source>
</reference>
<dbReference type="AlphaFoldDB" id="A0AAV7XMB0"/>
<keyword evidence="3" id="KW-1185">Reference proteome</keyword>
<dbReference type="EMBL" id="JAPTSV010000007">
    <property type="protein sequence ID" value="KAJ1526037.1"/>
    <property type="molecule type" value="Genomic_DNA"/>
</dbReference>
<sequence>MQRPLLTAASSTSPAGKVTLNNNNNTTTVNNNIGAEGAAKGVPSWHPHVYAASPKAPTPHRIVDILGWMEDANVVPRAHREALREAHRAVPRTAMSAAATPVLIVPRVFAPSCSPTAPTAAASPDEPLNLTTRSRDVSPASTPTPPLAALAPPLAPPLGPPSGPLGLLPPGGPLVGRPNGLAHPVIGKGGVPTVPPVRVPAVPVRGLLLLLLGGKGSRGKSR</sequence>
<organism evidence="2 3">
    <name type="scientific">Megalurothrips usitatus</name>
    <name type="common">bean blossom thrips</name>
    <dbReference type="NCBI Taxonomy" id="439358"/>
    <lineage>
        <taxon>Eukaryota</taxon>
        <taxon>Metazoa</taxon>
        <taxon>Ecdysozoa</taxon>
        <taxon>Arthropoda</taxon>
        <taxon>Hexapoda</taxon>
        <taxon>Insecta</taxon>
        <taxon>Pterygota</taxon>
        <taxon>Neoptera</taxon>
        <taxon>Paraneoptera</taxon>
        <taxon>Thysanoptera</taxon>
        <taxon>Terebrantia</taxon>
        <taxon>Thripoidea</taxon>
        <taxon>Thripidae</taxon>
        <taxon>Megalurothrips</taxon>
    </lineage>
</organism>
<gene>
    <name evidence="2" type="ORF">ONE63_009205</name>
</gene>
<protein>
    <submittedName>
        <fullName evidence="2">Uncharacterized protein</fullName>
    </submittedName>
</protein>
<feature type="compositionally biased region" description="Low complexity" evidence="1">
    <location>
        <begin position="114"/>
        <end position="124"/>
    </location>
</feature>
<evidence type="ECO:0000256" key="1">
    <source>
        <dbReference type="SAM" id="MobiDB-lite"/>
    </source>
</evidence>
<accession>A0AAV7XMB0</accession>
<proteinExistence type="predicted"/>
<feature type="compositionally biased region" description="Pro residues" evidence="1">
    <location>
        <begin position="153"/>
        <end position="163"/>
    </location>
</feature>
<evidence type="ECO:0000313" key="3">
    <source>
        <dbReference type="Proteomes" id="UP001075354"/>
    </source>
</evidence>
<feature type="region of interest" description="Disordered" evidence="1">
    <location>
        <begin position="1"/>
        <end position="25"/>
    </location>
</feature>
<comment type="caution">
    <text evidence="2">The sequence shown here is derived from an EMBL/GenBank/DDBJ whole genome shotgun (WGS) entry which is preliminary data.</text>
</comment>
<dbReference type="Proteomes" id="UP001075354">
    <property type="component" value="Chromosome 7"/>
</dbReference>
<name>A0AAV7XMB0_9NEOP</name>
<feature type="region of interest" description="Disordered" evidence="1">
    <location>
        <begin position="114"/>
        <end position="163"/>
    </location>
</feature>